<feature type="region of interest" description="Disordered" evidence="2">
    <location>
        <begin position="67"/>
        <end position="261"/>
    </location>
</feature>
<protein>
    <submittedName>
        <fullName evidence="3">Uncharacterized protein</fullName>
    </submittedName>
</protein>
<feature type="compositionally biased region" description="Polar residues" evidence="2">
    <location>
        <begin position="393"/>
        <end position="406"/>
    </location>
</feature>
<comment type="caution">
    <text evidence="3">The sequence shown here is derived from an EMBL/GenBank/DDBJ whole genome shotgun (WGS) entry which is preliminary data.</text>
</comment>
<proteinExistence type="predicted"/>
<feature type="non-terminal residue" evidence="3">
    <location>
        <position position="667"/>
    </location>
</feature>
<evidence type="ECO:0000256" key="2">
    <source>
        <dbReference type="SAM" id="MobiDB-lite"/>
    </source>
</evidence>
<evidence type="ECO:0000313" key="4">
    <source>
        <dbReference type="Proteomes" id="UP000531561"/>
    </source>
</evidence>
<feature type="compositionally biased region" description="Low complexity" evidence="2">
    <location>
        <begin position="88"/>
        <end position="98"/>
    </location>
</feature>
<dbReference type="Proteomes" id="UP000531561">
    <property type="component" value="Unassembled WGS sequence"/>
</dbReference>
<evidence type="ECO:0000256" key="1">
    <source>
        <dbReference type="SAM" id="Coils"/>
    </source>
</evidence>
<feature type="coiled-coil region" evidence="1">
    <location>
        <begin position="351"/>
        <end position="381"/>
    </location>
</feature>
<organism evidence="3 4">
    <name type="scientific">Botrytis fragariae</name>
    <dbReference type="NCBI Taxonomy" id="1964551"/>
    <lineage>
        <taxon>Eukaryota</taxon>
        <taxon>Fungi</taxon>
        <taxon>Dikarya</taxon>
        <taxon>Ascomycota</taxon>
        <taxon>Pezizomycotina</taxon>
        <taxon>Leotiomycetes</taxon>
        <taxon>Helotiales</taxon>
        <taxon>Sclerotiniaceae</taxon>
        <taxon>Botrytis</taxon>
    </lineage>
</organism>
<gene>
    <name evidence="3" type="ORF">Bfra_012309</name>
</gene>
<dbReference type="EMBL" id="JABFCT010000021">
    <property type="protein sequence ID" value="KAF5868661.1"/>
    <property type="molecule type" value="Genomic_DNA"/>
</dbReference>
<dbReference type="AlphaFoldDB" id="A0A8H6AJ91"/>
<keyword evidence="1" id="KW-0175">Coiled coil</keyword>
<dbReference type="OrthoDB" id="4716584at2759"/>
<name>A0A8H6AJ91_9HELO</name>
<dbReference type="RefSeq" id="XP_037187610.1">
    <property type="nucleotide sequence ID" value="XM_037342626.1"/>
</dbReference>
<dbReference type="GeneID" id="59266318"/>
<evidence type="ECO:0000313" key="3">
    <source>
        <dbReference type="EMBL" id="KAF5868661.1"/>
    </source>
</evidence>
<keyword evidence="4" id="KW-1185">Reference proteome</keyword>
<reference evidence="3 4" key="1">
    <citation type="journal article" date="2020" name="Phytopathology">
        <title>A high-quality genome resource of Botrytis fragariae, a new and rapidly spreading fungal pathogen causing strawberry gray mold in the U.S.A.</title>
        <authorList>
            <person name="Wu Y."/>
            <person name="Saski C.A."/>
            <person name="Schnabel G."/>
            <person name="Xiao S."/>
            <person name="Hu M."/>
        </authorList>
    </citation>
    <scope>NUCLEOTIDE SEQUENCE [LARGE SCALE GENOMIC DNA]</scope>
    <source>
        <strain evidence="3 4">BVB16</strain>
    </source>
</reference>
<feature type="region of interest" description="Disordered" evidence="2">
    <location>
        <begin position="386"/>
        <end position="407"/>
    </location>
</feature>
<accession>A0A8H6AJ91</accession>
<sequence>IHHFHFFLPRLNSLQDHVSYVTPPRTRFDPTPIEETVKKVRKFAVEPVETTTRSNKKENVEQVENAIEKKDFAAAPPKRRFLPQPVETTQKSSKAKSPSPLPTPELVPESKSQAPAAADPSAPRRRFTPQLIETSKRFKRSTTPGPATLPTDKTDITPGTNHIYAEKKRKYIRPIPVPLAPDNTPVSSSADIHSHIPLSLPRRQPSMRPHNNTRKSTRSNSYQPELDPIDSDENSQENSENEDEDAESTPSLSGSLGSSEDSMLKMQMARTRESCDERFAGYLLALAAKAAEKQLMEQALAAFPNESAYEIVEHFYDREIDTASEEDSVEGVGMLVDDAHIQELRRNSTEVGWAAKEMQQHQENLNRLREEETNKKVAEEATAPTFHDPFWTNGMTDKTRPSGTPQDKQKEAELVRMRNAASPPMLGGDLVFRMCPSPKATKFESDQRHDVQPHRVEDGGGLWGGYCVAEENEQYLSPDVVKRPQMIATPHMEMDDPFSSAFSNATPNIPAKSSERNKGGVHMLSGLDDRLKAEVARSKSEDMLLQEFDDTFVTQVYNYLSLGYPSLARQYDEELAKISQIPEEELRVDDKSQNIKGHIGLVAVDGHVEEKKGKFINGERSEGGYGARWKALRIYILEWARQHPSMSNGASSPSAWGVRARRGSWAI</sequence>
<feature type="compositionally biased region" description="Acidic residues" evidence="2">
    <location>
        <begin position="227"/>
        <end position="247"/>
    </location>
</feature>